<comment type="caution">
    <text evidence="1">The sequence shown here is derived from an EMBL/GenBank/DDBJ whole genome shotgun (WGS) entry which is preliminary data.</text>
</comment>
<gene>
    <name evidence="2" type="ORF">L6637_06245</name>
    <name evidence="1" type="ORF">L6654_09075</name>
</gene>
<sequence length="67" mass="7466">MTEKRNRVRRASSLGERLAADAVSLREQAARLEPGAERDALLKRAHRNTIAADINTCLTSPGRRPRD</sequence>
<dbReference type="AlphaFoldDB" id="A0A9X1U8V0"/>
<accession>A0A9X1U8V0</accession>
<name>A0A9X1U8V0_9BRAD</name>
<reference evidence="1" key="1">
    <citation type="submission" date="2022-01" db="EMBL/GenBank/DDBJ databases">
        <title>Genome sequnece data of strain Bradyrhizobium sp. nov.</title>
        <authorList>
            <person name="Zhang J."/>
        </authorList>
    </citation>
    <scope>NUCLEOTIDE SEQUENCE</scope>
    <source>
        <strain evidence="2">WYCCWR 12774</strain>
        <strain evidence="1">WYCCWR 13023</strain>
    </source>
</reference>
<keyword evidence="3" id="KW-1185">Reference proteome</keyword>
<dbReference type="RefSeq" id="WP_237858812.1">
    <property type="nucleotide sequence ID" value="NZ_JAKLTY010000005.1"/>
</dbReference>
<dbReference type="EMBL" id="JAKLTY010000005">
    <property type="protein sequence ID" value="MCG2626774.1"/>
    <property type="molecule type" value="Genomic_DNA"/>
</dbReference>
<organism evidence="1 4">
    <name type="scientific">Bradyrhizobium zhengyangense</name>
    <dbReference type="NCBI Taxonomy" id="2911009"/>
    <lineage>
        <taxon>Bacteria</taxon>
        <taxon>Pseudomonadati</taxon>
        <taxon>Pseudomonadota</taxon>
        <taxon>Alphaproteobacteria</taxon>
        <taxon>Hyphomicrobiales</taxon>
        <taxon>Nitrobacteraceae</taxon>
        <taxon>Bradyrhizobium</taxon>
    </lineage>
</organism>
<proteinExistence type="predicted"/>
<dbReference type="Proteomes" id="UP001139012">
    <property type="component" value="Unassembled WGS sequence"/>
</dbReference>
<dbReference type="Proteomes" id="UP001139054">
    <property type="component" value="Unassembled WGS sequence"/>
</dbReference>
<evidence type="ECO:0000313" key="2">
    <source>
        <dbReference type="EMBL" id="MCG2666538.1"/>
    </source>
</evidence>
<evidence type="ECO:0000313" key="1">
    <source>
        <dbReference type="EMBL" id="MCG2626774.1"/>
    </source>
</evidence>
<protein>
    <submittedName>
        <fullName evidence="1">Uncharacterized protein</fullName>
    </submittedName>
</protein>
<evidence type="ECO:0000313" key="4">
    <source>
        <dbReference type="Proteomes" id="UP001139054"/>
    </source>
</evidence>
<dbReference type="EMBL" id="JAKLUA010000001">
    <property type="protein sequence ID" value="MCG2666538.1"/>
    <property type="molecule type" value="Genomic_DNA"/>
</dbReference>
<evidence type="ECO:0000313" key="3">
    <source>
        <dbReference type="Proteomes" id="UP001139012"/>
    </source>
</evidence>